<dbReference type="CDD" id="cd03136">
    <property type="entry name" value="GATase1_AraC_ArgR_like"/>
    <property type="match status" value="1"/>
</dbReference>
<sequence length="360" mass="39235">MNFANNCSSCDVVYDLDFPLTGHHAGSSGLRIGIVLWPAFPLLALAGLLDTLRHAADTGDNGGRPCCWRIMSDRPDDLIISSSGIGVKADCGYSDPKHFDYITVIGGLLPDLDKGSRAARGYLHAAARAGVTLAGICTGSFILAEEGMLEGRRAVVHPYHLQAFRDRFPGVHSITGCDYIDHGEIVTCPGGIATISLATELIRRHCGPERATHAIHQIAFPVKAAGAAPGVSRAHDFNRIADRRLRKAVFLVEQCLVKSVSTEWLAQQVNLSSRQLTRLFKSEFNKTPGEFIRASRLRYGKWLLRNSADSVTDIALRTGFSDCGHFIRCFQQEYGCTPGRYRASATVNGPPTEEYFANGK</sequence>
<dbReference type="Gene3D" id="1.10.10.60">
    <property type="entry name" value="Homeodomain-like"/>
    <property type="match status" value="1"/>
</dbReference>
<dbReference type="SMART" id="SM00342">
    <property type="entry name" value="HTH_ARAC"/>
    <property type="match status" value="1"/>
</dbReference>
<dbReference type="InterPro" id="IPR020449">
    <property type="entry name" value="Tscrpt_reg_AraC-type_HTH"/>
</dbReference>
<dbReference type="RefSeq" id="WP_104957048.1">
    <property type="nucleotide sequence ID" value="NZ_CP026377.1"/>
</dbReference>
<evidence type="ECO:0000256" key="2">
    <source>
        <dbReference type="ARBA" id="ARBA00023125"/>
    </source>
</evidence>
<dbReference type="Gene3D" id="3.40.50.880">
    <property type="match status" value="1"/>
</dbReference>
<name>A0A2L0IF59_9GAMM</name>
<keyword evidence="1" id="KW-0805">Transcription regulation</keyword>
<dbReference type="AlphaFoldDB" id="A0A2L0IF59"/>
<dbReference type="InterPro" id="IPR002818">
    <property type="entry name" value="DJ-1/PfpI"/>
</dbReference>
<dbReference type="SUPFAM" id="SSF46689">
    <property type="entry name" value="Homeodomain-like"/>
    <property type="match status" value="2"/>
</dbReference>
<keyword evidence="6" id="KW-1185">Reference proteome</keyword>
<dbReference type="Proteomes" id="UP000238365">
    <property type="component" value="Chromosome"/>
</dbReference>
<proteinExistence type="predicted"/>
<dbReference type="PANTHER" id="PTHR43130">
    <property type="entry name" value="ARAC-FAMILY TRANSCRIPTIONAL REGULATOR"/>
    <property type="match status" value="1"/>
</dbReference>
<dbReference type="PRINTS" id="PR00032">
    <property type="entry name" value="HTHARAC"/>
</dbReference>
<dbReference type="GO" id="GO:0003700">
    <property type="term" value="F:DNA-binding transcription factor activity"/>
    <property type="evidence" value="ECO:0007669"/>
    <property type="project" value="InterPro"/>
</dbReference>
<dbReference type="SUPFAM" id="SSF52317">
    <property type="entry name" value="Class I glutamine amidotransferase-like"/>
    <property type="match status" value="1"/>
</dbReference>
<keyword evidence="3" id="KW-0804">Transcription</keyword>
<protein>
    <submittedName>
        <fullName evidence="5">AraC family transcriptional regulator</fullName>
    </submittedName>
</protein>
<evidence type="ECO:0000256" key="3">
    <source>
        <dbReference type="ARBA" id="ARBA00023163"/>
    </source>
</evidence>
<reference evidence="5 6" key="1">
    <citation type="submission" date="2018-01" db="EMBL/GenBank/DDBJ databases">
        <title>Complete and assembled Genome of Pantoea gaviniae DSM22758T.</title>
        <authorList>
            <person name="Stevens M.J.A."/>
            <person name="Zurfluh K."/>
            <person name="Stephan R."/>
        </authorList>
    </citation>
    <scope>NUCLEOTIDE SEQUENCE [LARGE SCALE GENOMIC DNA]</scope>
    <source>
        <strain evidence="5 6">DSM 22758</strain>
    </source>
</reference>
<dbReference type="InterPro" id="IPR029062">
    <property type="entry name" value="Class_I_gatase-like"/>
</dbReference>
<feature type="domain" description="HTH araC/xylS-type" evidence="4">
    <location>
        <begin position="246"/>
        <end position="344"/>
    </location>
</feature>
<dbReference type="PROSITE" id="PS01124">
    <property type="entry name" value="HTH_ARAC_FAMILY_2"/>
    <property type="match status" value="1"/>
</dbReference>
<gene>
    <name evidence="5" type="ORF">C2E15_08910</name>
</gene>
<dbReference type="KEGG" id="pgz:C2E15_08910"/>
<dbReference type="InterPro" id="IPR018062">
    <property type="entry name" value="HTH_AraC-typ_CS"/>
</dbReference>
<evidence type="ECO:0000259" key="4">
    <source>
        <dbReference type="PROSITE" id="PS01124"/>
    </source>
</evidence>
<dbReference type="PANTHER" id="PTHR43130:SF3">
    <property type="entry name" value="HTH-TYPE TRANSCRIPTIONAL REGULATOR RV1931C"/>
    <property type="match status" value="1"/>
</dbReference>
<evidence type="ECO:0000256" key="1">
    <source>
        <dbReference type="ARBA" id="ARBA00023015"/>
    </source>
</evidence>
<evidence type="ECO:0000313" key="5">
    <source>
        <dbReference type="EMBL" id="AUX93184.1"/>
    </source>
</evidence>
<accession>A0A2L0IF59</accession>
<dbReference type="GO" id="GO:0043565">
    <property type="term" value="F:sequence-specific DNA binding"/>
    <property type="evidence" value="ECO:0007669"/>
    <property type="project" value="InterPro"/>
</dbReference>
<dbReference type="InterPro" id="IPR009057">
    <property type="entry name" value="Homeodomain-like_sf"/>
</dbReference>
<dbReference type="InterPro" id="IPR052158">
    <property type="entry name" value="INH-QAR"/>
</dbReference>
<dbReference type="Pfam" id="PF12833">
    <property type="entry name" value="HTH_18"/>
    <property type="match status" value="1"/>
</dbReference>
<dbReference type="InterPro" id="IPR018060">
    <property type="entry name" value="HTH_AraC"/>
</dbReference>
<keyword evidence="2" id="KW-0238">DNA-binding</keyword>
<dbReference type="PROSITE" id="PS00041">
    <property type="entry name" value="HTH_ARAC_FAMILY_1"/>
    <property type="match status" value="1"/>
</dbReference>
<dbReference type="EMBL" id="CP026377">
    <property type="protein sequence ID" value="AUX93184.1"/>
    <property type="molecule type" value="Genomic_DNA"/>
</dbReference>
<dbReference type="Pfam" id="PF01965">
    <property type="entry name" value="DJ-1_PfpI"/>
    <property type="match status" value="1"/>
</dbReference>
<organism evidence="5 6">
    <name type="scientific">Mixta gaviniae</name>
    <dbReference type="NCBI Taxonomy" id="665914"/>
    <lineage>
        <taxon>Bacteria</taxon>
        <taxon>Pseudomonadati</taxon>
        <taxon>Pseudomonadota</taxon>
        <taxon>Gammaproteobacteria</taxon>
        <taxon>Enterobacterales</taxon>
        <taxon>Erwiniaceae</taxon>
        <taxon>Mixta</taxon>
    </lineage>
</organism>
<evidence type="ECO:0000313" key="6">
    <source>
        <dbReference type="Proteomes" id="UP000238365"/>
    </source>
</evidence>